<evidence type="ECO:0000259" key="3">
    <source>
        <dbReference type="PROSITE" id="PS50234"/>
    </source>
</evidence>
<sequence>MGRHSAPAHPHAPTPSRTPGGIRSRKRFFFGVIAGAVAVILVAIGGAAWAGGYLKGILPSPADAAGCSTPTTIRVVADPKIAPVLTAAANSFDVVTPCVKTTVRTQDSADTASIVAAGGDVNADVWVPDSPGWQSRVAATSLSLGRDAPNEVFEAYVATTPLVFAAPAKQASALAAQKPSWTSLYSGSFNALLPDPEANGASLLALSRINQDAPTGSSFAFDAALVSLGKNIPATPAKAFDEAASASTPTVVITTEQAVYQHNKTDPDTQFFAIYPNGGTDEDAFPFVRLAGHSTGNQVKDNLMTALESAFVTDQKHLSEGGFRSGLGQGTIEAAGILKKYSTAAPGGLATQVDMLHEWSTMTMHGRMLALVDVSGSMDEDAGGGLTRIGIFQQAAASAVSMFSPQSQLGVWAFSTFQQGSQPWRQLTPVAPIGDAQHAADITRVIDSLPSLVKGDTALYDSVLAAVKNMQANYVPGMASSVLVITDGKNDDPAGGLSLSDLVGQLKSIESINQPVPVIMIGFGPDTDQAAMKQIADATNGGVYQALKPQDLGTVLVDAISQRTCRPHCSGG</sequence>
<dbReference type="RefSeq" id="WP_146319244.1">
    <property type="nucleotide sequence ID" value="NZ_CP042305.1"/>
</dbReference>
<organism evidence="4 5">
    <name type="scientific">Humibacter ginsenosidimutans</name>
    <dbReference type="NCBI Taxonomy" id="2599293"/>
    <lineage>
        <taxon>Bacteria</taxon>
        <taxon>Bacillati</taxon>
        <taxon>Actinomycetota</taxon>
        <taxon>Actinomycetes</taxon>
        <taxon>Micrococcales</taxon>
        <taxon>Microbacteriaceae</taxon>
        <taxon>Humibacter</taxon>
    </lineage>
</organism>
<proteinExistence type="predicted"/>
<gene>
    <name evidence="4" type="ORF">FPZ11_06110</name>
</gene>
<dbReference type="InterPro" id="IPR002035">
    <property type="entry name" value="VWF_A"/>
</dbReference>
<evidence type="ECO:0000313" key="4">
    <source>
        <dbReference type="EMBL" id="QDZ14392.1"/>
    </source>
</evidence>
<dbReference type="InterPro" id="IPR036465">
    <property type="entry name" value="vWFA_dom_sf"/>
</dbReference>
<keyword evidence="2" id="KW-0472">Membrane</keyword>
<keyword evidence="2" id="KW-1133">Transmembrane helix</keyword>
<dbReference type="EMBL" id="CP042305">
    <property type="protein sequence ID" value="QDZ14392.1"/>
    <property type="molecule type" value="Genomic_DNA"/>
</dbReference>
<reference evidence="4 5" key="1">
    <citation type="submission" date="2019-07" db="EMBL/GenBank/DDBJ databases">
        <title>Full genome sequence of Humibacter sp. WJ7-1.</title>
        <authorList>
            <person name="Im W.-T."/>
        </authorList>
    </citation>
    <scope>NUCLEOTIDE SEQUENCE [LARGE SCALE GENOMIC DNA]</scope>
    <source>
        <strain evidence="4 5">WJ7-1</strain>
    </source>
</reference>
<name>A0A5B8M3U0_9MICO</name>
<protein>
    <submittedName>
        <fullName evidence="4">VWA domain-containing protein</fullName>
    </submittedName>
</protein>
<dbReference type="Pfam" id="PF00092">
    <property type="entry name" value="VWA"/>
    <property type="match status" value="1"/>
</dbReference>
<feature type="transmembrane region" description="Helical" evidence="2">
    <location>
        <begin position="28"/>
        <end position="50"/>
    </location>
</feature>
<dbReference type="Gene3D" id="3.40.50.410">
    <property type="entry name" value="von Willebrand factor, type A domain"/>
    <property type="match status" value="1"/>
</dbReference>
<dbReference type="KEGG" id="huw:FPZ11_06110"/>
<dbReference type="SUPFAM" id="SSF53300">
    <property type="entry name" value="vWA-like"/>
    <property type="match status" value="1"/>
</dbReference>
<dbReference type="OrthoDB" id="5621159at2"/>
<dbReference type="PROSITE" id="PS50234">
    <property type="entry name" value="VWFA"/>
    <property type="match status" value="1"/>
</dbReference>
<evidence type="ECO:0000256" key="2">
    <source>
        <dbReference type="SAM" id="Phobius"/>
    </source>
</evidence>
<dbReference type="SMART" id="SM00327">
    <property type="entry name" value="VWA"/>
    <property type="match status" value="1"/>
</dbReference>
<dbReference type="AlphaFoldDB" id="A0A5B8M3U0"/>
<feature type="domain" description="VWFA" evidence="3">
    <location>
        <begin position="367"/>
        <end position="564"/>
    </location>
</feature>
<evidence type="ECO:0000256" key="1">
    <source>
        <dbReference type="SAM" id="MobiDB-lite"/>
    </source>
</evidence>
<keyword evidence="5" id="KW-1185">Reference proteome</keyword>
<feature type="region of interest" description="Disordered" evidence="1">
    <location>
        <begin position="1"/>
        <end position="20"/>
    </location>
</feature>
<evidence type="ECO:0000313" key="5">
    <source>
        <dbReference type="Proteomes" id="UP000320216"/>
    </source>
</evidence>
<feature type="compositionally biased region" description="Low complexity" evidence="1">
    <location>
        <begin position="1"/>
        <end position="19"/>
    </location>
</feature>
<dbReference type="Proteomes" id="UP000320216">
    <property type="component" value="Chromosome"/>
</dbReference>
<accession>A0A5B8M3U0</accession>
<keyword evidence="2" id="KW-0812">Transmembrane</keyword>